<protein>
    <submittedName>
        <fullName evidence="1">Unnamed protein product</fullName>
    </submittedName>
</protein>
<accession>A0ACB5SWR4</accession>
<name>A0ACB5SWR4_AMBMO</name>
<organism evidence="1 2">
    <name type="scientific">Ambrosiozyma monospora</name>
    <name type="common">Yeast</name>
    <name type="synonym">Endomycopsis monosporus</name>
    <dbReference type="NCBI Taxonomy" id="43982"/>
    <lineage>
        <taxon>Eukaryota</taxon>
        <taxon>Fungi</taxon>
        <taxon>Dikarya</taxon>
        <taxon>Ascomycota</taxon>
        <taxon>Saccharomycotina</taxon>
        <taxon>Pichiomycetes</taxon>
        <taxon>Pichiales</taxon>
        <taxon>Pichiaceae</taxon>
        <taxon>Ambrosiozyma</taxon>
    </lineage>
</organism>
<evidence type="ECO:0000313" key="1">
    <source>
        <dbReference type="EMBL" id="GME75444.1"/>
    </source>
</evidence>
<evidence type="ECO:0000313" key="2">
    <source>
        <dbReference type="Proteomes" id="UP001165064"/>
    </source>
</evidence>
<sequence length="583" mass="67111">MTKFKSVIKHLPAELVTLIWKAAIVENVKLDEMIPLVKPDSSFNKLIFDLIQENNIIFDLDNHAQTLVTLAHIPRFIRKGSEIIGQFQKIMGNYSLKFPEANCSEAVYTELQLSPNIPTSNIFRDGMPELVCHSREVNIDLLHPEVDLKIWSMIRWSRLARKACLVVNALNDTEISVFTTYLSSFINIANLKLKFKSAIKNKRNLDRLLKAVGTLKFLEKLEIVTTVSMHDLGGLDAAKTFKEFINSHQNKFTTKFHYDAMLITNETAQSAVLAVKPIREFVTGLKVNVELSRPIDFSFLKRFTELEELSIITTGIKEQWNDDQTVRRMKSLNGLPLTFPKLKTLHLHGLAISPSLFQSFPDSLSFLTVKDCIPANSNARRSDKYKFPTSLQFYRYESSNDFLYHYPIIENTEKLACLHTVEINANMTNEYLFDDSKRKKELPTPFLKSLPDTVKTFTLFTESDPRAFDWDQITFAPLKRVRKLAVEFEYYIRMNCVISEFKLAGIPSNLTYLRLNFIVEEFIGKLNTPELRELYLDLGAVTGNTIRCVNTIISDTAKLRKLNLLITGDKFNKRTLDMRHFTF</sequence>
<dbReference type="Proteomes" id="UP001165064">
    <property type="component" value="Unassembled WGS sequence"/>
</dbReference>
<proteinExistence type="predicted"/>
<reference evidence="1" key="1">
    <citation type="submission" date="2023-04" db="EMBL/GenBank/DDBJ databases">
        <title>Ambrosiozyma monospora NBRC 10751.</title>
        <authorList>
            <person name="Ichikawa N."/>
            <person name="Sato H."/>
            <person name="Tonouchi N."/>
        </authorList>
    </citation>
    <scope>NUCLEOTIDE SEQUENCE</scope>
    <source>
        <strain evidence="1">NBRC 10751</strain>
    </source>
</reference>
<dbReference type="EMBL" id="BSXS01001213">
    <property type="protein sequence ID" value="GME75444.1"/>
    <property type="molecule type" value="Genomic_DNA"/>
</dbReference>
<comment type="caution">
    <text evidence="1">The sequence shown here is derived from an EMBL/GenBank/DDBJ whole genome shotgun (WGS) entry which is preliminary data.</text>
</comment>
<gene>
    <name evidence="1" type="ORF">Amon02_000216200</name>
</gene>
<keyword evidence="2" id="KW-1185">Reference proteome</keyword>